<sequence length="729" mass="83316">MRSIVILLAFALLTSLSVNAQDLINDAKKIEELPDMPFLPDPLVFMNQTGQQVDVDNELLWEAKRDRIKSQYQYWVSGSLPPAPDKIYPEVLSERRENGVLIRTVIIRFGPDRKAQITVELMIPPLEGKLPVFMTQWNHRGWAQVAVRRGYIGCVYAGADAKDDTKNYSDIFSEYDFATLMKRAWGSHRVVDYLYTLPQVDTDKIALTGHSRNGKQSLMAAAFDDRIAAVVSSSGGTGGESLFRFTDERFDTESVEEITRKFPYWFHPRLRLFSGREHKLPVDQNSLMALIAPRGLMLSSAITEHQGNPWAIEKAYKSVKKVYQLLDKEENIAINLRGGRHATAARDIEDFIDFFDYVFGRSHIAPSNKLFYDYSFEKWKTLSGVSLNVDDFPIVSDKDSKQIESALDRENRLKIQEQLKKLLGEEPAGVFNTSTLSWAHRKSEDDYLGDVIGEPKWEGMKKMLIRPYNSMGDYLWANLYLPSNVEIEHESVKGKYPLVVFLHEYSYPTGYRRRITPLLKKFTAQGFAVLAFDMIGFGTRIDEAGLFYNRYPNWSLMGKMVADTRNVINDAVERIEFVDSNQVYLCGYSLGGTVALFTAALDARVKGVAVASSFGSFRNTDPAIEGNKHYSHLHGLIPKLGFFESNEDRIPIDFDDVLKSIAPRPLYIESPALDRHHPRAHVEKMVRPVLKLYKDLGYDHNIEFRQSQTYDQFTGAMMDDMIQWMKELK</sequence>
<dbReference type="InterPro" id="IPR050261">
    <property type="entry name" value="FrsA_esterase"/>
</dbReference>
<comment type="similarity">
    <text evidence="4">Belongs to the AB hydrolase superfamily. FUS2 hydrolase family.</text>
</comment>
<feature type="domain" description="4-O-methyl-glucuronoyl methylesterase-like" evidence="7">
    <location>
        <begin position="162"/>
        <end position="326"/>
    </location>
</feature>
<evidence type="ECO:0000259" key="7">
    <source>
        <dbReference type="Pfam" id="PF22244"/>
    </source>
</evidence>
<dbReference type="InterPro" id="IPR029058">
    <property type="entry name" value="AB_hydrolase_fold"/>
</dbReference>
<gene>
    <name evidence="8" type="ORF">KUV50_15465</name>
</gene>
<reference evidence="8" key="1">
    <citation type="submission" date="2021-06" db="EMBL/GenBank/DDBJ databases">
        <title>44 bacteria genomes isolated from Dapeng, Shenzhen.</title>
        <authorList>
            <person name="Zheng W."/>
            <person name="Yu S."/>
            <person name="Huang Y."/>
        </authorList>
    </citation>
    <scope>NUCLEOTIDE SEQUENCE</scope>
    <source>
        <strain evidence="8">DP5N28-2</strain>
    </source>
</reference>
<dbReference type="AlphaFoldDB" id="A0A953LA51"/>
<keyword evidence="2 5" id="KW-0732">Signal</keyword>
<dbReference type="EMBL" id="JAHVHU010000015">
    <property type="protein sequence ID" value="MBY5959550.1"/>
    <property type="molecule type" value="Genomic_DNA"/>
</dbReference>
<evidence type="ECO:0000259" key="6">
    <source>
        <dbReference type="Pfam" id="PF12697"/>
    </source>
</evidence>
<dbReference type="Gene3D" id="3.40.50.1820">
    <property type="entry name" value="alpha/beta hydrolase"/>
    <property type="match status" value="2"/>
</dbReference>
<dbReference type="SUPFAM" id="SSF53474">
    <property type="entry name" value="alpha/beta-Hydrolases"/>
    <property type="match status" value="2"/>
</dbReference>
<keyword evidence="3 8" id="KW-0378">Hydrolase</keyword>
<proteinExistence type="inferred from homology"/>
<dbReference type="PANTHER" id="PTHR22946">
    <property type="entry name" value="DIENELACTONE HYDROLASE DOMAIN-CONTAINING PROTEIN-RELATED"/>
    <property type="match status" value="1"/>
</dbReference>
<keyword evidence="9" id="KW-1185">Reference proteome</keyword>
<dbReference type="Pfam" id="PF12697">
    <property type="entry name" value="Abhydrolase_6"/>
    <property type="match status" value="1"/>
</dbReference>
<evidence type="ECO:0000256" key="2">
    <source>
        <dbReference type="ARBA" id="ARBA00022729"/>
    </source>
</evidence>
<evidence type="ECO:0000256" key="5">
    <source>
        <dbReference type="SAM" id="SignalP"/>
    </source>
</evidence>
<dbReference type="RefSeq" id="WP_222581087.1">
    <property type="nucleotide sequence ID" value="NZ_JAHVHU010000015.1"/>
</dbReference>
<evidence type="ECO:0000256" key="3">
    <source>
        <dbReference type="ARBA" id="ARBA00022801"/>
    </source>
</evidence>
<protein>
    <submittedName>
        <fullName evidence="8">Alpha/beta fold hydrolase</fullName>
    </submittedName>
</protein>
<comment type="caution">
    <text evidence="8">The sequence shown here is derived from an EMBL/GenBank/DDBJ whole genome shotgun (WGS) entry which is preliminary data.</text>
</comment>
<dbReference type="GO" id="GO:0052689">
    <property type="term" value="F:carboxylic ester hydrolase activity"/>
    <property type="evidence" value="ECO:0007669"/>
    <property type="project" value="UniProtKB-KW"/>
</dbReference>
<evidence type="ECO:0000256" key="4">
    <source>
        <dbReference type="ARBA" id="ARBA00038115"/>
    </source>
</evidence>
<name>A0A953LA51_9BACT</name>
<dbReference type="Proteomes" id="UP000753961">
    <property type="component" value="Unassembled WGS sequence"/>
</dbReference>
<dbReference type="InterPro" id="IPR000073">
    <property type="entry name" value="AB_hydrolase_1"/>
</dbReference>
<dbReference type="PANTHER" id="PTHR22946:SF9">
    <property type="entry name" value="POLYKETIDE TRANSFERASE AF380"/>
    <property type="match status" value="1"/>
</dbReference>
<keyword evidence="1" id="KW-0719">Serine esterase</keyword>
<evidence type="ECO:0000256" key="1">
    <source>
        <dbReference type="ARBA" id="ARBA00022487"/>
    </source>
</evidence>
<evidence type="ECO:0000313" key="9">
    <source>
        <dbReference type="Proteomes" id="UP000753961"/>
    </source>
</evidence>
<dbReference type="Pfam" id="PF22244">
    <property type="entry name" value="GCE_fung"/>
    <property type="match status" value="1"/>
</dbReference>
<accession>A0A953LA51</accession>
<evidence type="ECO:0000313" key="8">
    <source>
        <dbReference type="EMBL" id="MBY5959550.1"/>
    </source>
</evidence>
<organism evidence="8 9">
    <name type="scientific">Membranihabitans marinus</name>
    <dbReference type="NCBI Taxonomy" id="1227546"/>
    <lineage>
        <taxon>Bacteria</taxon>
        <taxon>Pseudomonadati</taxon>
        <taxon>Bacteroidota</taxon>
        <taxon>Saprospiria</taxon>
        <taxon>Saprospirales</taxon>
        <taxon>Saprospiraceae</taxon>
        <taxon>Membranihabitans</taxon>
    </lineage>
</organism>
<feature type="chain" id="PRO_5038051621" evidence="5">
    <location>
        <begin position="21"/>
        <end position="729"/>
    </location>
</feature>
<feature type="signal peptide" evidence="5">
    <location>
        <begin position="1"/>
        <end position="20"/>
    </location>
</feature>
<dbReference type="InterPro" id="IPR054579">
    <property type="entry name" value="GCE-like_dom"/>
</dbReference>
<feature type="domain" description="AB hydrolase-1" evidence="6">
    <location>
        <begin position="499"/>
        <end position="653"/>
    </location>
</feature>